<dbReference type="Pfam" id="PF00076">
    <property type="entry name" value="RRM_1"/>
    <property type="match status" value="2"/>
</dbReference>
<dbReference type="InterPro" id="IPR012677">
    <property type="entry name" value="Nucleotide-bd_a/b_plait_sf"/>
</dbReference>
<dbReference type="InterPro" id="IPR035979">
    <property type="entry name" value="RBD_domain_sf"/>
</dbReference>
<dbReference type="GO" id="GO:0003729">
    <property type="term" value="F:mRNA binding"/>
    <property type="evidence" value="ECO:0007669"/>
    <property type="project" value="TreeGrafter"/>
</dbReference>
<evidence type="ECO:0000313" key="8">
    <source>
        <dbReference type="EMBL" id="WBW72882.1"/>
    </source>
</evidence>
<name>A0AAE9WCY2_9SCHI</name>
<protein>
    <submittedName>
        <fullName evidence="8">Single-stranded telomeric binding protein Tgc1</fullName>
    </submittedName>
</protein>
<evidence type="ECO:0000259" key="7">
    <source>
        <dbReference type="PROSITE" id="PS50102"/>
    </source>
</evidence>
<dbReference type="EMBL" id="CP115611">
    <property type="protein sequence ID" value="WBW72882.1"/>
    <property type="molecule type" value="Genomic_DNA"/>
</dbReference>
<feature type="region of interest" description="Disordered" evidence="6">
    <location>
        <begin position="116"/>
        <end position="203"/>
    </location>
</feature>
<dbReference type="PANTHER" id="PTHR48039:SF5">
    <property type="entry name" value="RNA-BINDING PROTEIN 28"/>
    <property type="match status" value="1"/>
</dbReference>
<evidence type="ECO:0000256" key="3">
    <source>
        <dbReference type="ARBA" id="ARBA00022884"/>
    </source>
</evidence>
<dbReference type="Gene3D" id="3.30.70.330">
    <property type="match status" value="2"/>
</dbReference>
<dbReference type="PROSITE" id="PS50102">
    <property type="entry name" value="RRM"/>
    <property type="match status" value="2"/>
</dbReference>
<organism evidence="8 9">
    <name type="scientific">Schizosaccharomyces osmophilus</name>
    <dbReference type="NCBI Taxonomy" id="2545709"/>
    <lineage>
        <taxon>Eukaryota</taxon>
        <taxon>Fungi</taxon>
        <taxon>Dikarya</taxon>
        <taxon>Ascomycota</taxon>
        <taxon>Taphrinomycotina</taxon>
        <taxon>Schizosaccharomycetes</taxon>
        <taxon>Schizosaccharomycetales</taxon>
        <taxon>Schizosaccharomycetaceae</taxon>
        <taxon>Schizosaccharomyces</taxon>
    </lineage>
</organism>
<reference evidence="8 9" key="1">
    <citation type="journal article" date="2023" name="G3 (Bethesda)">
        <title>A high-quality reference genome for the fission yeast Schizosaccharomyces osmophilus.</title>
        <authorList>
            <person name="Jia G.S."/>
            <person name="Zhang W.C."/>
            <person name="Liang Y."/>
            <person name="Liu X.H."/>
            <person name="Rhind N."/>
            <person name="Pidoux A."/>
            <person name="Brysch-Herzberg M."/>
            <person name="Du L.L."/>
        </authorList>
    </citation>
    <scope>NUCLEOTIDE SEQUENCE [LARGE SCALE GENOMIC DNA]</scope>
    <source>
        <strain evidence="8 9">CBS 15793</strain>
    </source>
</reference>
<comment type="subcellular location">
    <subcellularLocation>
        <location evidence="1">Nucleus</location>
    </subcellularLocation>
</comment>
<dbReference type="AlphaFoldDB" id="A0AAE9WCY2"/>
<dbReference type="InterPro" id="IPR051945">
    <property type="entry name" value="RRM_MRD1_RNA_proc_ribogen"/>
</dbReference>
<evidence type="ECO:0000256" key="6">
    <source>
        <dbReference type="SAM" id="MobiDB-lite"/>
    </source>
</evidence>
<proteinExistence type="predicted"/>
<dbReference type="KEGG" id="som:SOMG_02170"/>
<keyword evidence="4" id="KW-0539">Nucleus</keyword>
<keyword evidence="3 5" id="KW-0694">RNA-binding</keyword>
<accession>A0AAE9WCY2</accession>
<feature type="domain" description="RRM" evidence="7">
    <location>
        <begin position="200"/>
        <end position="290"/>
    </location>
</feature>
<dbReference type="InterPro" id="IPR000504">
    <property type="entry name" value="RRM_dom"/>
</dbReference>
<dbReference type="CDD" id="cd00590">
    <property type="entry name" value="RRM_SF"/>
    <property type="match status" value="1"/>
</dbReference>
<evidence type="ECO:0000256" key="5">
    <source>
        <dbReference type="PROSITE-ProRule" id="PRU00176"/>
    </source>
</evidence>
<dbReference type="GO" id="GO:0005730">
    <property type="term" value="C:nucleolus"/>
    <property type="evidence" value="ECO:0007669"/>
    <property type="project" value="TreeGrafter"/>
</dbReference>
<dbReference type="RefSeq" id="XP_056037125.1">
    <property type="nucleotide sequence ID" value="XM_056180962.1"/>
</dbReference>
<keyword evidence="9" id="KW-1185">Reference proteome</keyword>
<evidence type="ECO:0000256" key="2">
    <source>
        <dbReference type="ARBA" id="ARBA00022737"/>
    </source>
</evidence>
<feature type="compositionally biased region" description="Low complexity" evidence="6">
    <location>
        <begin position="318"/>
        <end position="330"/>
    </location>
</feature>
<feature type="compositionally biased region" description="Basic and acidic residues" evidence="6">
    <location>
        <begin position="136"/>
        <end position="148"/>
    </location>
</feature>
<sequence>MSAEGTVVDNTPTVIQEQVENSVNTAASAAESPKETTNQEQDFRVFVGRLNTSTKKSEIRSLFETVGAVRKVTIPFRRVRRGTRLVPSGIAFVTFASEEDVEKAIDTLNGKTLNEREIAVQRARPVQKQPKKSKKELKEKNTSDKENNETATTAEDSEASPEKEDEESQESSEPLSTEKKQNNKSRNAAGKKKAKPLPPNSIYVSGLSVTLTNEGLKEMFDAYNPIRARIAVRSLPPYIIRRIKLRGEQRRGRGFGFVSFSTPEEQTRAIEEMNGKQIGDLTLVVKNAISREEKQKETEEKEDENNAVSEEGEKAESEQAASATQEASAANVEADSAEKATASA</sequence>
<keyword evidence="2" id="KW-0677">Repeat</keyword>
<feature type="region of interest" description="Disordered" evidence="6">
    <location>
        <begin position="291"/>
        <end position="344"/>
    </location>
</feature>
<evidence type="ECO:0000256" key="4">
    <source>
        <dbReference type="ARBA" id="ARBA00023242"/>
    </source>
</evidence>
<dbReference type="SUPFAM" id="SSF54928">
    <property type="entry name" value="RNA-binding domain, RBD"/>
    <property type="match status" value="1"/>
</dbReference>
<feature type="compositionally biased region" description="Acidic residues" evidence="6">
    <location>
        <begin position="155"/>
        <end position="170"/>
    </location>
</feature>
<dbReference type="GeneID" id="80875651"/>
<evidence type="ECO:0000256" key="1">
    <source>
        <dbReference type="ARBA" id="ARBA00004123"/>
    </source>
</evidence>
<feature type="domain" description="RRM" evidence="7">
    <location>
        <begin position="43"/>
        <end position="125"/>
    </location>
</feature>
<dbReference type="SMART" id="SM00360">
    <property type="entry name" value="RRM"/>
    <property type="match status" value="2"/>
</dbReference>
<evidence type="ECO:0000313" key="9">
    <source>
        <dbReference type="Proteomes" id="UP001212411"/>
    </source>
</evidence>
<dbReference type="PANTHER" id="PTHR48039">
    <property type="entry name" value="RNA-BINDING MOTIF PROTEIN 14B"/>
    <property type="match status" value="1"/>
</dbReference>
<dbReference type="Proteomes" id="UP001212411">
    <property type="component" value="Chromosome 1"/>
</dbReference>
<gene>
    <name evidence="8" type="primary">tcg1</name>
    <name evidence="8" type="ORF">SOMG_02170</name>
</gene>